<protein>
    <submittedName>
        <fullName evidence="1">Uncharacterized protein</fullName>
    </submittedName>
</protein>
<dbReference type="AlphaFoldDB" id="A0A7C3YCP0"/>
<sequence>MRWIVLAVMILLLPVATAAHGGKPEIIYEKSFESIPKSGIKNGIREQGIVERKDIGHRPPITENETKNQMRHQPPIPIREEDRVRIMEEIKNKIIIQKENREISKEKRGTFEKSLQQRFEDYHNYRKLYQKMGLQSEEGFQYAKRYVFHGAYAIIDFLKLIKTDLETLNIDETTKQKINKTIDEIIQTLEAKIEKINQSYTIEEFRDAVGDLSSYWKSVRNDVKIYAELIVVAKLDDLIKRAEIIGLNLNSEVDLSEYFKHLDNAKIFLTNATEKISNGMDAREDIQIAREEIRRAFEILREIYKETQPFFGNETGQLWVEINGTAMVSGSAIIHIKGNATVEVSPLDAVVTAVGFKKSDGVLTGDGNLVIKGNVNVNATGDFCMFVKGVADVYLEGKGEYKVRPVFEEEFGEFQLSGNETIVLGGKRL</sequence>
<name>A0A7C3YCP0_9EURY</name>
<comment type="caution">
    <text evidence="1">The sequence shown here is derived from an EMBL/GenBank/DDBJ whole genome shotgun (WGS) entry which is preliminary data.</text>
</comment>
<reference evidence="1" key="1">
    <citation type="journal article" date="2020" name="mSystems">
        <title>Genome- and Community-Level Interaction Insights into Carbon Utilization and Element Cycling Functions of Hydrothermarchaeota in Hydrothermal Sediment.</title>
        <authorList>
            <person name="Zhou Z."/>
            <person name="Liu Y."/>
            <person name="Xu W."/>
            <person name="Pan J."/>
            <person name="Luo Z.H."/>
            <person name="Li M."/>
        </authorList>
    </citation>
    <scope>NUCLEOTIDE SEQUENCE [LARGE SCALE GENOMIC DNA]</scope>
    <source>
        <strain evidence="1">SpSt-97</strain>
    </source>
</reference>
<gene>
    <name evidence="1" type="ORF">ENX77_04980</name>
</gene>
<accession>A0A7C3YCP0</accession>
<evidence type="ECO:0000313" key="1">
    <source>
        <dbReference type="EMBL" id="HGE66457.1"/>
    </source>
</evidence>
<dbReference type="EMBL" id="DTPI01000030">
    <property type="protein sequence ID" value="HGE66457.1"/>
    <property type="molecule type" value="Genomic_DNA"/>
</dbReference>
<proteinExistence type="predicted"/>
<organism evidence="1">
    <name type="scientific">Geoglobus ahangari</name>
    <dbReference type="NCBI Taxonomy" id="113653"/>
    <lineage>
        <taxon>Archaea</taxon>
        <taxon>Methanobacteriati</taxon>
        <taxon>Methanobacteriota</taxon>
        <taxon>Archaeoglobi</taxon>
        <taxon>Archaeoglobales</taxon>
        <taxon>Archaeoglobaceae</taxon>
        <taxon>Geoglobus</taxon>
    </lineage>
</organism>